<dbReference type="Proteomes" id="UP000199550">
    <property type="component" value="Unassembled WGS sequence"/>
</dbReference>
<gene>
    <name evidence="2" type="ORF">SAMN04488004_12528</name>
</gene>
<dbReference type="Gene3D" id="2.40.50.320">
    <property type="entry name" value="Copper binding periplasmic protein CusF"/>
    <property type="match status" value="1"/>
</dbReference>
<name>A0A1I4IFW7_9RHOB</name>
<sequence>MHKTLTLVTGLILSAGTAFAQTNDMTNDMTSMDHGAMDHSTMGHGETPMDQAVLDSAIHVKAIVHSMGDGTVNVSHEPIPEIGWPAMTMDMTLMENAEVMEDMADGQAVTMMLIKGEDGMYGVAALVPDM</sequence>
<keyword evidence="1" id="KW-0732">Signal</keyword>
<dbReference type="RefSeq" id="WP_217646881.1">
    <property type="nucleotide sequence ID" value="NZ_FOTF01000025.1"/>
</dbReference>
<feature type="chain" id="PRO_5011624513" evidence="1">
    <location>
        <begin position="21"/>
        <end position="130"/>
    </location>
</feature>
<dbReference type="EMBL" id="FOTF01000025">
    <property type="protein sequence ID" value="SFL52676.1"/>
    <property type="molecule type" value="Genomic_DNA"/>
</dbReference>
<accession>A0A1I4IFW7</accession>
<evidence type="ECO:0000256" key="1">
    <source>
        <dbReference type="SAM" id="SignalP"/>
    </source>
</evidence>
<evidence type="ECO:0000313" key="2">
    <source>
        <dbReference type="EMBL" id="SFL52676.1"/>
    </source>
</evidence>
<proteinExistence type="predicted"/>
<dbReference type="STRING" id="195913.SAMN04488004_12528"/>
<protein>
    <submittedName>
        <fullName evidence="2">Cu(I)/Ag(I) efflux system protein CusF</fullName>
    </submittedName>
</protein>
<organism evidence="2 3">
    <name type="scientific">Loktanella salsilacus</name>
    <dbReference type="NCBI Taxonomy" id="195913"/>
    <lineage>
        <taxon>Bacteria</taxon>
        <taxon>Pseudomonadati</taxon>
        <taxon>Pseudomonadota</taxon>
        <taxon>Alphaproteobacteria</taxon>
        <taxon>Rhodobacterales</taxon>
        <taxon>Roseobacteraceae</taxon>
        <taxon>Loktanella</taxon>
    </lineage>
</organism>
<feature type="signal peptide" evidence="1">
    <location>
        <begin position="1"/>
        <end position="20"/>
    </location>
</feature>
<dbReference type="Pfam" id="PF11604">
    <property type="entry name" value="CusF_Ec"/>
    <property type="match status" value="1"/>
</dbReference>
<evidence type="ECO:0000313" key="3">
    <source>
        <dbReference type="Proteomes" id="UP000199550"/>
    </source>
</evidence>
<dbReference type="InterPro" id="IPR042230">
    <property type="entry name" value="CusF_sf"/>
</dbReference>
<dbReference type="InterPro" id="IPR021647">
    <property type="entry name" value="CusF_Ec"/>
</dbReference>
<reference evidence="2 3" key="1">
    <citation type="submission" date="2016-10" db="EMBL/GenBank/DDBJ databases">
        <authorList>
            <person name="de Groot N.N."/>
        </authorList>
    </citation>
    <scope>NUCLEOTIDE SEQUENCE [LARGE SCALE GENOMIC DNA]</scope>
    <source>
        <strain evidence="2 3">DSM 16199</strain>
    </source>
</reference>
<dbReference type="AlphaFoldDB" id="A0A1I4IFW7"/>
<keyword evidence="3" id="KW-1185">Reference proteome</keyword>